<keyword evidence="4" id="KW-1185">Reference proteome</keyword>
<evidence type="ECO:0000259" key="2">
    <source>
        <dbReference type="Pfam" id="PF13609"/>
    </source>
</evidence>
<accession>A0ABY5TP53</accession>
<proteinExistence type="predicted"/>
<protein>
    <submittedName>
        <fullName evidence="3">Porin</fullName>
    </submittedName>
</protein>
<evidence type="ECO:0000313" key="4">
    <source>
        <dbReference type="Proteomes" id="UP001059934"/>
    </source>
</evidence>
<dbReference type="EMBL" id="CP103416">
    <property type="protein sequence ID" value="UVW35622.1"/>
    <property type="molecule type" value="Genomic_DNA"/>
</dbReference>
<organism evidence="3 4">
    <name type="scientific">SAR92 clade bacterium H455</name>
    <dbReference type="NCBI Taxonomy" id="2974818"/>
    <lineage>
        <taxon>Bacteria</taxon>
        <taxon>Pseudomonadati</taxon>
        <taxon>Pseudomonadota</taxon>
        <taxon>Gammaproteobacteria</taxon>
        <taxon>Cellvibrionales</taxon>
        <taxon>Porticoccaceae</taxon>
        <taxon>SAR92 clade</taxon>
    </lineage>
</organism>
<dbReference type="SUPFAM" id="SSF56935">
    <property type="entry name" value="Porins"/>
    <property type="match status" value="1"/>
</dbReference>
<evidence type="ECO:0000256" key="1">
    <source>
        <dbReference type="SAM" id="SignalP"/>
    </source>
</evidence>
<keyword evidence="1" id="KW-0732">Signal</keyword>
<reference evidence="3" key="1">
    <citation type="submission" date="2022-08" db="EMBL/GenBank/DDBJ databases">
        <title>Catabolic pathway analysis in culturable SAR92 clade bacteria reveals their overlooked roles in DMSP degradation in coastal seas.</title>
        <authorList>
            <person name="He X."/>
            <person name="Zhang X."/>
            <person name="Zhang Y."/>
        </authorList>
    </citation>
    <scope>NUCLEOTIDE SEQUENCE</scope>
    <source>
        <strain evidence="3">H455</strain>
    </source>
</reference>
<sequence length="401" mass="44712">MKKQLLAMIIGLNITAVAQAATPSMEEMWQMIQQQQGEIATLKQQLRKNDARIQETEVIAEATISAVEQISMAPSASSKTTFGGYGELHYNSLDRDDSSASKDEMDFHRFVMFTGHQFSDRVRFFSELEVEHSVAGDDQPGEVELEQAYIEWDLASQHSAKAGLFLLPIGIINETHEPNTFYGTERNNVEKNIIPATWWEGGAAIKGEISEGLSYDAAIHSGLFLDAGEYKPRDGRQKVGKARADDFAFTGRLKYTAIPGLEIAASVQVQQDIRQGEGEAIGGTLFETHVAWQRDDFQLRALYARWDFDSAINNIAVGADEQTGFYLEPSYRISDKIGLFARYSEYDNLAGSATNTAVEQVDIGLNYWLHPNVVFKIDYQNQDTPTETGYDGFNMGVGYSF</sequence>
<name>A0ABY5TP53_9GAMM</name>
<dbReference type="Gene3D" id="2.40.160.10">
    <property type="entry name" value="Porin"/>
    <property type="match status" value="1"/>
</dbReference>
<gene>
    <name evidence="3" type="ORF">NYF23_03175</name>
</gene>
<feature type="chain" id="PRO_5045661486" evidence="1">
    <location>
        <begin position="21"/>
        <end position="401"/>
    </location>
</feature>
<dbReference type="Proteomes" id="UP001059934">
    <property type="component" value="Chromosome"/>
</dbReference>
<feature type="domain" description="Porin" evidence="2">
    <location>
        <begin position="73"/>
        <end position="384"/>
    </location>
</feature>
<feature type="signal peptide" evidence="1">
    <location>
        <begin position="1"/>
        <end position="20"/>
    </location>
</feature>
<dbReference type="InterPro" id="IPR023614">
    <property type="entry name" value="Porin_dom_sf"/>
</dbReference>
<evidence type="ECO:0000313" key="3">
    <source>
        <dbReference type="EMBL" id="UVW35622.1"/>
    </source>
</evidence>
<dbReference type="InterPro" id="IPR033900">
    <property type="entry name" value="Gram_neg_porin_domain"/>
</dbReference>
<dbReference type="Pfam" id="PF13609">
    <property type="entry name" value="Porin_4"/>
    <property type="match status" value="1"/>
</dbReference>